<evidence type="ECO:0000313" key="3">
    <source>
        <dbReference type="Proteomes" id="UP000199125"/>
    </source>
</evidence>
<proteinExistence type="predicted"/>
<keyword evidence="2" id="KW-0540">Nuclease</keyword>
<protein>
    <submittedName>
        <fullName evidence="2">Metal-dependent hydrolase, endonuclease/exonuclease/phosphatase family</fullName>
    </submittedName>
</protein>
<dbReference type="OrthoDB" id="9813425at2"/>
<sequence length="266" mass="28789">MRIRLVSYNLHKCRGSFGPFAPERNLDVIAQLGADIVALQEVDFRMGDRPEALPRMLIEARTGLVPMQHRRTSDQSLGWHGQTILLRPELAAVARSRPVALPGIEPRGAVALHLPGLTVMAVHLGLMRSSRRAQLARLAAKAGRLDGDPVVLTGDFNEWRDDRGLEALTELDVIAPGRSWPALAPQLRLDRIAVSSGITVAASGVLDTPLARMASDHLPIWADLHVTRPALPDDRPLRAADNVSDYNRALVAQTAADGVPPGRANG</sequence>
<dbReference type="STRING" id="65735.SAMN04488075_1124"/>
<dbReference type="GO" id="GO:0004519">
    <property type="term" value="F:endonuclease activity"/>
    <property type="evidence" value="ECO:0007669"/>
    <property type="project" value="UniProtKB-KW"/>
</dbReference>
<keyword evidence="3" id="KW-1185">Reference proteome</keyword>
<keyword evidence="2" id="KW-0378">Hydrolase</keyword>
<dbReference type="Pfam" id="PF03372">
    <property type="entry name" value="Exo_endo_phos"/>
    <property type="match status" value="1"/>
</dbReference>
<reference evidence="3" key="1">
    <citation type="submission" date="2016-10" db="EMBL/GenBank/DDBJ databases">
        <authorList>
            <person name="Varghese N."/>
            <person name="Submissions S."/>
        </authorList>
    </citation>
    <scope>NUCLEOTIDE SEQUENCE [LARGE SCALE GENOMIC DNA]</scope>
    <source>
        <strain evidence="3">DSM 11593</strain>
    </source>
</reference>
<dbReference type="GO" id="GO:0004527">
    <property type="term" value="F:exonuclease activity"/>
    <property type="evidence" value="ECO:0007669"/>
    <property type="project" value="UniProtKB-KW"/>
</dbReference>
<dbReference type="SUPFAM" id="SSF56219">
    <property type="entry name" value="DNase I-like"/>
    <property type="match status" value="1"/>
</dbReference>
<name>A0A1H6KV94_9RHOB</name>
<dbReference type="RefSeq" id="WP_090846244.1">
    <property type="nucleotide sequence ID" value="NZ_FNXG01000002.1"/>
</dbReference>
<dbReference type="InterPro" id="IPR036691">
    <property type="entry name" value="Endo/exonu/phosph_ase_sf"/>
</dbReference>
<dbReference type="Proteomes" id="UP000199125">
    <property type="component" value="Unassembled WGS sequence"/>
</dbReference>
<dbReference type="Gene3D" id="3.60.10.10">
    <property type="entry name" value="Endonuclease/exonuclease/phosphatase"/>
    <property type="match status" value="1"/>
</dbReference>
<dbReference type="EMBL" id="FNXG01000002">
    <property type="protein sequence ID" value="SEH79849.1"/>
    <property type="molecule type" value="Genomic_DNA"/>
</dbReference>
<feature type="domain" description="Endonuclease/exonuclease/phosphatase" evidence="1">
    <location>
        <begin position="7"/>
        <end position="217"/>
    </location>
</feature>
<keyword evidence="2" id="KW-0269">Exonuclease</keyword>
<dbReference type="AlphaFoldDB" id="A0A1H6KV94"/>
<evidence type="ECO:0000313" key="2">
    <source>
        <dbReference type="EMBL" id="SEH79849.1"/>
    </source>
</evidence>
<dbReference type="InterPro" id="IPR005135">
    <property type="entry name" value="Endo/exonuclease/phosphatase"/>
</dbReference>
<accession>A0A1H6KV94</accession>
<keyword evidence="2" id="KW-0255">Endonuclease</keyword>
<organism evidence="2 3">
    <name type="scientific">Paracoccus alkenifer</name>
    <dbReference type="NCBI Taxonomy" id="65735"/>
    <lineage>
        <taxon>Bacteria</taxon>
        <taxon>Pseudomonadati</taxon>
        <taxon>Pseudomonadota</taxon>
        <taxon>Alphaproteobacteria</taxon>
        <taxon>Rhodobacterales</taxon>
        <taxon>Paracoccaceae</taxon>
        <taxon>Paracoccus</taxon>
    </lineage>
</organism>
<gene>
    <name evidence="2" type="ORF">SAMN04488075_1124</name>
</gene>
<evidence type="ECO:0000259" key="1">
    <source>
        <dbReference type="Pfam" id="PF03372"/>
    </source>
</evidence>